<dbReference type="InterPro" id="IPR019734">
    <property type="entry name" value="TPR_rpt"/>
</dbReference>
<dbReference type="InterPro" id="IPR046805">
    <property type="entry name" value="Tra1_ring"/>
</dbReference>
<sequence>MNIFARTTIGANTANVSSSGFVSIHTLPVAFGYLKIIEKQQPKYVDKLTLHITKLLQKLIKDHTSAGVDYNPAFTEYIIECLTLLKYRIGQLTSDLRKQFMNNFLPCLIEKSHDITLVRAIIRLVHDWLKWRGDVQLVPSLKEKSQLLLKLLQCIDKSGRFHQQQTNDNDLTNSFLELILHVYQESNYRELCIKLEAAFVLGLKSTNQQLRKQFFLILDKNLRKTLHDRLLFIFLSQNWEYLGQHYWIKQCLELFYTCVSSTIPLSIIDNRTSILPSLTSVIKSGEFYDRYDFMVDYAKTKNPSSIENVGIKTEQTSDVSIKMEVNDETSPQNPAYSIISNALGVTAMSTLVTKKQRSTSISLNESKPKHFKQTISFENIRRLPNDKFEEKFQRETTNQIKLTELINDEINFLKILSSIQLKSNDLFDSIIQFLHTNNSILIDKLAHYLFIDILPKILRIISEKYRIILFQQIIQPFFISGTHLQQRDLYPYSSLNTLLEAFYMMFKNNNNLSEFVPIIRPIILKYIAKTHNTWHRSILLLEQYILDQQSNNESITNDETYIESLNSLGELYEHLNEDDYNISLWLHRQFSPNIKLLVSNALQYEQLGLYQQALEYYTQSIKHIDNNQMSSSSSSSSTLNRFSQLDEYSFLEQHWIKCTKELNQWETLMSYCKQQSNRDHLLYLDCIWRSSNWSLMKETLGQLDAMCNGTNINLTNSSIQTFQFLNPNPTLTQSTIISNILTIKDFQWKFALYRCYLTLCSTITNTDDPTIYQTTMNITERLIDYCSLNALKEWKHLPNYISNSHLNLLQASQRIIELQESAQILLNIQTNTNNNNTSTSIISTTTNGNTSTTTTNIRQTSNIHEFKTIVKTWKSRLPLINDSLSYWNDIFTWREIQYGTISSQFDKDLNGTNLSSGNNLNNSNTNTGQVLLGIHAIAQSITQLAKIARKHHMPNICMEILSRIGTVIPSVPVVDSYQKIKQIIKCYLVLFSTLPPNDVQDIFDIVEQANTKYFNKDMMSEFYSLKAIAYSKLNRNDEAHKLFSCATQLSDTNLTRTWINWGDFLLKQSSIINDDESIIICYLNACKDVTEIKARSILSKIFYLLSYDNENNSNKLSICIERYLSLIPVQHWLFWLPQIMNKLIRNESSQCMLAILNELIRLYPQAVYVQIKKFLRKLIENKTDEKLIPSTPSTLNIDISLNLPTISYRQQAINNLNRLEQILLGQHPTIVRILDIIIEQLNTINETLLEYIIKRLYQCQRKIYEDLFENKKDLSEDIKQIIQHLKEILNNNENELKNIQQIKIQFSNDFNESVLNATHISRSFILLINKWITLIERRIEQTEPRIKYLNQIKYLQLLSFNSQITNDINMPGELWHAPEANFYFRINKFFPTIERIFKHERYYQRLTIRAHNGKIMYYLLSNNYQTILFDKINSQWELEENTLQFLKMINNICIRKEKELLKRHMQIFLPHLCTYLPSLRLIEDNRLTINLIEIYNNHLMLPIRKYYELLNDNNDNLLNIYQLIQNEYFSNKYLLHQWILNEYSNATGYFSFRKIFTISISFYSTLNYLFGFYMYTNNQLNIQRSIGNINPLYLRLQYNLNKQDQNIFITPNINTFINRFGKTGPFIATILSTLTSLAQPKYQIIEYLKIFYKEDIHMKHPELTQKECVDLVENIARQLETKLNQFTDIDVSKRIVSELVENSTDINQLSRLNPLYYPWL</sequence>
<evidence type="ECO:0000313" key="6">
    <source>
        <dbReference type="EMBL" id="CAF3705380.1"/>
    </source>
</evidence>
<dbReference type="Proteomes" id="UP000663882">
    <property type="component" value="Unassembled WGS sequence"/>
</dbReference>
<gene>
    <name evidence="6" type="ORF">OTI717_LOCUS12818</name>
    <name evidence="5" type="ORF">RFH988_LOCUS13196</name>
</gene>
<dbReference type="InterPro" id="IPR011009">
    <property type="entry name" value="Kinase-like_dom_sf"/>
</dbReference>
<reference evidence="5" key="1">
    <citation type="submission" date="2021-02" db="EMBL/GenBank/DDBJ databases">
        <authorList>
            <person name="Nowell W R."/>
        </authorList>
    </citation>
    <scope>NUCLEOTIDE SEQUENCE</scope>
</reference>
<evidence type="ECO:0000256" key="2">
    <source>
        <dbReference type="SAM" id="Coils"/>
    </source>
</evidence>
<feature type="coiled-coil region" evidence="2">
    <location>
        <begin position="1264"/>
        <end position="1305"/>
    </location>
</feature>
<dbReference type="EMBL" id="CAJNOO010000574">
    <property type="protein sequence ID" value="CAF0982025.1"/>
    <property type="molecule type" value="Genomic_DNA"/>
</dbReference>
<dbReference type="EMBL" id="CAJOAX010001318">
    <property type="protein sequence ID" value="CAF3705380.1"/>
    <property type="molecule type" value="Genomic_DNA"/>
</dbReference>
<dbReference type="PROSITE" id="PS50290">
    <property type="entry name" value="PI3_4_KINASE_3"/>
    <property type="match status" value="1"/>
</dbReference>
<evidence type="ECO:0000256" key="1">
    <source>
        <dbReference type="ARBA" id="ARBA00007234"/>
    </source>
</evidence>
<dbReference type="Proteomes" id="UP000663823">
    <property type="component" value="Unassembled WGS sequence"/>
</dbReference>
<protein>
    <recommendedName>
        <fullName evidence="8">Non-specific serine/threonine protein kinase</fullName>
    </recommendedName>
</protein>
<feature type="domain" description="PI3K/PI4K catalytic" evidence="3">
    <location>
        <begin position="1390"/>
        <end position="1703"/>
    </location>
</feature>
<keyword evidence="2" id="KW-0175">Coiled coil</keyword>
<dbReference type="InterPro" id="IPR011990">
    <property type="entry name" value="TPR-like_helical_dom_sf"/>
</dbReference>
<evidence type="ECO:0000259" key="4">
    <source>
        <dbReference type="PROSITE" id="PS51189"/>
    </source>
</evidence>
<accession>A0A814FF78</accession>
<dbReference type="InterPro" id="IPR003151">
    <property type="entry name" value="PIK-rel_kinase_FAT"/>
</dbReference>
<dbReference type="PROSITE" id="PS51189">
    <property type="entry name" value="FAT"/>
    <property type="match status" value="1"/>
</dbReference>
<dbReference type="SUPFAM" id="SSF48452">
    <property type="entry name" value="TPR-like"/>
    <property type="match status" value="1"/>
</dbReference>
<comment type="caution">
    <text evidence="5">The sequence shown here is derived from an EMBL/GenBank/DDBJ whole genome shotgun (WGS) entry which is preliminary data.</text>
</comment>
<dbReference type="GO" id="GO:0004672">
    <property type="term" value="F:protein kinase activity"/>
    <property type="evidence" value="ECO:0007669"/>
    <property type="project" value="UniProtKB-ARBA"/>
</dbReference>
<name>A0A814FF78_9BILA</name>
<dbReference type="Pfam" id="PF20206">
    <property type="entry name" value="Tra1_ring"/>
    <property type="match status" value="1"/>
</dbReference>
<dbReference type="InterPro" id="IPR000403">
    <property type="entry name" value="PI3/4_kinase_cat_dom"/>
</dbReference>
<dbReference type="Pfam" id="PF02259">
    <property type="entry name" value="FAT"/>
    <property type="match status" value="1"/>
</dbReference>
<evidence type="ECO:0000313" key="7">
    <source>
        <dbReference type="Proteomes" id="UP000663882"/>
    </source>
</evidence>
<comment type="similarity">
    <text evidence="1">Belongs to the PI3/PI4-kinase family. TRA1 subfamily.</text>
</comment>
<evidence type="ECO:0000259" key="3">
    <source>
        <dbReference type="PROSITE" id="PS50290"/>
    </source>
</evidence>
<feature type="domain" description="FAT" evidence="4">
    <location>
        <begin position="523"/>
        <end position="1177"/>
    </location>
</feature>
<dbReference type="SMART" id="SM00028">
    <property type="entry name" value="TPR"/>
    <property type="match status" value="2"/>
</dbReference>
<proteinExistence type="inferred from homology"/>
<dbReference type="OrthoDB" id="5570127at2759"/>
<evidence type="ECO:0000313" key="5">
    <source>
        <dbReference type="EMBL" id="CAF0982025.1"/>
    </source>
</evidence>
<dbReference type="SUPFAM" id="SSF56112">
    <property type="entry name" value="Protein kinase-like (PK-like)"/>
    <property type="match status" value="1"/>
</dbReference>
<dbReference type="InterPro" id="IPR014009">
    <property type="entry name" value="PIK_FAT"/>
</dbReference>
<organism evidence="5 7">
    <name type="scientific">Rotaria sordida</name>
    <dbReference type="NCBI Taxonomy" id="392033"/>
    <lineage>
        <taxon>Eukaryota</taxon>
        <taxon>Metazoa</taxon>
        <taxon>Spiralia</taxon>
        <taxon>Gnathifera</taxon>
        <taxon>Rotifera</taxon>
        <taxon>Eurotatoria</taxon>
        <taxon>Bdelloidea</taxon>
        <taxon>Philodinida</taxon>
        <taxon>Philodinidae</taxon>
        <taxon>Rotaria</taxon>
    </lineage>
</organism>
<evidence type="ECO:0008006" key="8">
    <source>
        <dbReference type="Google" id="ProtNLM"/>
    </source>
</evidence>